<comment type="caution">
    <text evidence="3">The sequence shown here is derived from an EMBL/GenBank/DDBJ whole genome shotgun (WGS) entry which is preliminary data.</text>
</comment>
<keyword evidence="4" id="KW-1185">Reference proteome</keyword>
<dbReference type="Proteomes" id="UP001335729">
    <property type="component" value="Unassembled WGS sequence"/>
</dbReference>
<dbReference type="RefSeq" id="WP_330503558.1">
    <property type="nucleotide sequence ID" value="NZ_JAZDUE010000002.1"/>
</dbReference>
<reference evidence="3 4" key="1">
    <citation type="submission" date="2024-01" db="EMBL/GenBank/DDBJ databases">
        <title>Draft genome sequence of Gordonia sp. PKS22-38.</title>
        <authorList>
            <person name="Suphannarot A."/>
            <person name="Mingma R."/>
        </authorList>
    </citation>
    <scope>NUCLEOTIDE SEQUENCE [LARGE SCALE GENOMIC DNA]</scope>
    <source>
        <strain evidence="3 4">PKS22-38</strain>
    </source>
</reference>
<dbReference type="Pfam" id="PF01575">
    <property type="entry name" value="MaoC_dehydratas"/>
    <property type="match status" value="1"/>
</dbReference>
<gene>
    <name evidence="3" type="ORF">V1Y59_02460</name>
</gene>
<comment type="similarity">
    <text evidence="1">Belongs to the enoyl-CoA hydratase/isomerase family.</text>
</comment>
<dbReference type="PANTHER" id="PTHR43664">
    <property type="entry name" value="MONOAMINE OXIDASE-RELATED"/>
    <property type="match status" value="1"/>
</dbReference>
<dbReference type="InterPro" id="IPR002539">
    <property type="entry name" value="MaoC-like_dom"/>
</dbReference>
<name>A0ABU7MNM3_9ACTN</name>
<evidence type="ECO:0000259" key="2">
    <source>
        <dbReference type="Pfam" id="PF01575"/>
    </source>
</evidence>
<sequence length="148" mass="15922">METRRAFADDLQPGGRYQFGTFTITEAGLIDFATAWDPQGFHVDAATADVGAFGGLIASGIHTLAVFQRLAVSAVFDHWQVIAGRRLTDVAFRYPVRPGDTLTGSMTIAAITFDKPGRALVTTTGQLVNGGAREVLTTTMEVFVRARD</sequence>
<evidence type="ECO:0000313" key="3">
    <source>
        <dbReference type="EMBL" id="MEE4021927.1"/>
    </source>
</evidence>
<evidence type="ECO:0000313" key="4">
    <source>
        <dbReference type="Proteomes" id="UP001335729"/>
    </source>
</evidence>
<accession>A0ABU7MNM3</accession>
<protein>
    <submittedName>
        <fullName evidence="3">MaoC/PaaZ C-terminal domain-containing protein</fullName>
    </submittedName>
</protein>
<dbReference type="InterPro" id="IPR052342">
    <property type="entry name" value="MCH/BMMD"/>
</dbReference>
<dbReference type="PANTHER" id="PTHR43664:SF1">
    <property type="entry name" value="BETA-METHYLMALYL-COA DEHYDRATASE"/>
    <property type="match status" value="1"/>
</dbReference>
<feature type="domain" description="MaoC-like" evidence="2">
    <location>
        <begin position="14"/>
        <end position="110"/>
    </location>
</feature>
<proteinExistence type="inferred from homology"/>
<dbReference type="EMBL" id="JAZDUE010000002">
    <property type="protein sequence ID" value="MEE4021927.1"/>
    <property type="molecule type" value="Genomic_DNA"/>
</dbReference>
<organism evidence="3 4">
    <name type="scientific">Gordonia prachuapensis</name>
    <dbReference type="NCBI Taxonomy" id="3115651"/>
    <lineage>
        <taxon>Bacteria</taxon>
        <taxon>Bacillati</taxon>
        <taxon>Actinomycetota</taxon>
        <taxon>Actinomycetes</taxon>
        <taxon>Mycobacteriales</taxon>
        <taxon>Gordoniaceae</taxon>
        <taxon>Gordonia</taxon>
    </lineage>
</organism>
<evidence type="ECO:0000256" key="1">
    <source>
        <dbReference type="ARBA" id="ARBA00005254"/>
    </source>
</evidence>
<dbReference type="SUPFAM" id="SSF54637">
    <property type="entry name" value="Thioesterase/thiol ester dehydrase-isomerase"/>
    <property type="match status" value="1"/>
</dbReference>
<dbReference type="Gene3D" id="3.10.129.10">
    <property type="entry name" value="Hotdog Thioesterase"/>
    <property type="match status" value="1"/>
</dbReference>
<dbReference type="InterPro" id="IPR029069">
    <property type="entry name" value="HotDog_dom_sf"/>
</dbReference>